<dbReference type="Proteomes" id="UP001234989">
    <property type="component" value="Chromosome 10"/>
</dbReference>
<feature type="compositionally biased region" description="Acidic residues" evidence="2">
    <location>
        <begin position="102"/>
        <end position="127"/>
    </location>
</feature>
<dbReference type="Pfam" id="PF00098">
    <property type="entry name" value="zf-CCHC"/>
    <property type="match status" value="2"/>
</dbReference>
<keyword evidence="1" id="KW-0479">Metal-binding</keyword>
<dbReference type="AlphaFoldDB" id="A0AAF0UVG5"/>
<protein>
    <recommendedName>
        <fullName evidence="3">CCHC-type domain-containing protein</fullName>
    </recommendedName>
</protein>
<dbReference type="GO" id="GO:0008270">
    <property type="term" value="F:zinc ion binding"/>
    <property type="evidence" value="ECO:0007669"/>
    <property type="project" value="UniProtKB-KW"/>
</dbReference>
<proteinExistence type="predicted"/>
<feature type="region of interest" description="Disordered" evidence="2">
    <location>
        <begin position="98"/>
        <end position="134"/>
    </location>
</feature>
<organism evidence="4 5">
    <name type="scientific">Solanum verrucosum</name>
    <dbReference type="NCBI Taxonomy" id="315347"/>
    <lineage>
        <taxon>Eukaryota</taxon>
        <taxon>Viridiplantae</taxon>
        <taxon>Streptophyta</taxon>
        <taxon>Embryophyta</taxon>
        <taxon>Tracheophyta</taxon>
        <taxon>Spermatophyta</taxon>
        <taxon>Magnoliopsida</taxon>
        <taxon>eudicotyledons</taxon>
        <taxon>Gunneridae</taxon>
        <taxon>Pentapetalae</taxon>
        <taxon>asterids</taxon>
        <taxon>lamiids</taxon>
        <taxon>Solanales</taxon>
        <taxon>Solanaceae</taxon>
        <taxon>Solanoideae</taxon>
        <taxon>Solaneae</taxon>
        <taxon>Solanum</taxon>
    </lineage>
</organism>
<dbReference type="SUPFAM" id="SSF57756">
    <property type="entry name" value="Retrovirus zinc finger-like domains"/>
    <property type="match status" value="1"/>
</dbReference>
<gene>
    <name evidence="4" type="ORF">MTR67_046200</name>
</gene>
<evidence type="ECO:0000259" key="3">
    <source>
        <dbReference type="PROSITE" id="PS50158"/>
    </source>
</evidence>
<keyword evidence="1" id="KW-0863">Zinc-finger</keyword>
<dbReference type="GO" id="GO:0003676">
    <property type="term" value="F:nucleic acid binding"/>
    <property type="evidence" value="ECO:0007669"/>
    <property type="project" value="InterPro"/>
</dbReference>
<dbReference type="PROSITE" id="PS50158">
    <property type="entry name" value="ZF_CCHC"/>
    <property type="match status" value="2"/>
</dbReference>
<keyword evidence="5" id="KW-1185">Reference proteome</keyword>
<feature type="domain" description="CCHC-type" evidence="3">
    <location>
        <begin position="24"/>
        <end position="38"/>
    </location>
</feature>
<evidence type="ECO:0000256" key="2">
    <source>
        <dbReference type="SAM" id="MobiDB-lite"/>
    </source>
</evidence>
<dbReference type="InterPro" id="IPR036875">
    <property type="entry name" value="Znf_CCHC_sf"/>
</dbReference>
<accession>A0AAF0UVG5</accession>
<dbReference type="Gene3D" id="4.10.60.10">
    <property type="entry name" value="Zinc finger, CCHC-type"/>
    <property type="match status" value="2"/>
</dbReference>
<dbReference type="InterPro" id="IPR001878">
    <property type="entry name" value="Znf_CCHC"/>
</dbReference>
<evidence type="ECO:0000313" key="5">
    <source>
        <dbReference type="Proteomes" id="UP001234989"/>
    </source>
</evidence>
<evidence type="ECO:0000313" key="4">
    <source>
        <dbReference type="EMBL" id="WMV52815.1"/>
    </source>
</evidence>
<reference evidence="4" key="1">
    <citation type="submission" date="2023-08" db="EMBL/GenBank/DDBJ databases">
        <title>A de novo genome assembly of Solanum verrucosum Schlechtendal, a Mexican diploid species geographically isolated from the other diploid A-genome species in potato relatives.</title>
        <authorList>
            <person name="Hosaka K."/>
        </authorList>
    </citation>
    <scope>NUCLEOTIDE SEQUENCE</scope>
    <source>
        <tissue evidence="4">Young leaves</tissue>
    </source>
</reference>
<evidence type="ECO:0000256" key="1">
    <source>
        <dbReference type="PROSITE-ProRule" id="PRU00047"/>
    </source>
</evidence>
<keyword evidence="1" id="KW-0862">Zinc</keyword>
<dbReference type="EMBL" id="CP133621">
    <property type="protein sequence ID" value="WMV52815.1"/>
    <property type="molecule type" value="Genomic_DNA"/>
</dbReference>
<dbReference type="SMART" id="SM00343">
    <property type="entry name" value="ZnF_C2HC"/>
    <property type="match status" value="2"/>
</dbReference>
<feature type="domain" description="CCHC-type" evidence="3">
    <location>
        <begin position="6"/>
        <end position="21"/>
    </location>
</feature>
<name>A0AAF0UVG5_SOLVR</name>
<sequence>MTRTQCYSCKEYGHIASNCSKKFCNYCKQQGHVIKECPTLPQNRRVNAFQSGINYSTIDNSSSGQVLTPEMVQQMIVSCRPFPALELHINDVTSNFWTVDSEASDDDKASDDDEASDDYEASDDDEAEPSHARS</sequence>